<accession>A0ABW0CRP5</accession>
<evidence type="ECO:0000313" key="3">
    <source>
        <dbReference type="Proteomes" id="UP001596263"/>
    </source>
</evidence>
<feature type="compositionally biased region" description="Basic and acidic residues" evidence="1">
    <location>
        <begin position="175"/>
        <end position="196"/>
    </location>
</feature>
<dbReference type="RefSeq" id="WP_380860206.1">
    <property type="nucleotide sequence ID" value="NZ_JBHSKM010000024.1"/>
</dbReference>
<sequence>MITVLNVHERSLPAPLEAVGALIDGLGGTEDRLWPPDWPPVRFDGPLAVGVAGGHGPVRYVVSHYVPGHWARFRFTGPRGFDGFHEFSVEPLDDGRTVLRNTLVVRPHGVLWLGWLLVVRPLHDAAFRHSLDCAERALTGQVARPVKWGWYVRLLRAATARLMPHPADGVGQGRSGRDRKTGRTKEGRARRKDGSP</sequence>
<keyword evidence="3" id="KW-1185">Reference proteome</keyword>
<evidence type="ECO:0000256" key="1">
    <source>
        <dbReference type="SAM" id="MobiDB-lite"/>
    </source>
</evidence>
<organism evidence="2 3">
    <name type="scientific">Streptomyces coerulescens</name>
    <dbReference type="NCBI Taxonomy" id="29304"/>
    <lineage>
        <taxon>Bacteria</taxon>
        <taxon>Bacillati</taxon>
        <taxon>Actinomycetota</taxon>
        <taxon>Actinomycetes</taxon>
        <taxon>Kitasatosporales</taxon>
        <taxon>Streptomycetaceae</taxon>
        <taxon>Streptomyces</taxon>
    </lineage>
</organism>
<dbReference type="CDD" id="cd07812">
    <property type="entry name" value="SRPBCC"/>
    <property type="match status" value="1"/>
</dbReference>
<gene>
    <name evidence="2" type="ORF">ACFPQ9_30055</name>
</gene>
<dbReference type="Proteomes" id="UP001596263">
    <property type="component" value="Unassembled WGS sequence"/>
</dbReference>
<name>A0ABW0CRP5_STRCD</name>
<comment type="caution">
    <text evidence="2">The sequence shown here is derived from an EMBL/GenBank/DDBJ whole genome shotgun (WGS) entry which is preliminary data.</text>
</comment>
<proteinExistence type="predicted"/>
<reference evidence="3" key="1">
    <citation type="journal article" date="2019" name="Int. J. Syst. Evol. Microbiol.">
        <title>The Global Catalogue of Microorganisms (GCM) 10K type strain sequencing project: providing services to taxonomists for standard genome sequencing and annotation.</title>
        <authorList>
            <consortium name="The Broad Institute Genomics Platform"/>
            <consortium name="The Broad Institute Genome Sequencing Center for Infectious Disease"/>
            <person name="Wu L."/>
            <person name="Ma J."/>
        </authorList>
    </citation>
    <scope>NUCLEOTIDE SEQUENCE [LARGE SCALE GENOMIC DNA]</scope>
    <source>
        <strain evidence="3">KCTC 42586</strain>
    </source>
</reference>
<dbReference type="SUPFAM" id="SSF55961">
    <property type="entry name" value="Bet v1-like"/>
    <property type="match status" value="1"/>
</dbReference>
<dbReference type="EMBL" id="JBHSKM010000024">
    <property type="protein sequence ID" value="MFC5218088.1"/>
    <property type="molecule type" value="Genomic_DNA"/>
</dbReference>
<protein>
    <submittedName>
        <fullName evidence="2">SRPBCC family protein</fullName>
    </submittedName>
</protein>
<feature type="region of interest" description="Disordered" evidence="1">
    <location>
        <begin position="165"/>
        <end position="196"/>
    </location>
</feature>
<evidence type="ECO:0000313" key="2">
    <source>
        <dbReference type="EMBL" id="MFC5218088.1"/>
    </source>
</evidence>